<gene>
    <name evidence="3" type="ORF">BST96_05745</name>
</gene>
<protein>
    <submittedName>
        <fullName evidence="3">Uncharacterized protein</fullName>
    </submittedName>
</protein>
<evidence type="ECO:0000256" key="1">
    <source>
        <dbReference type="SAM" id="Coils"/>
    </source>
</evidence>
<keyword evidence="2" id="KW-1133">Transmembrane helix</keyword>
<keyword evidence="4" id="KW-1185">Reference proteome</keyword>
<name>A0A1X9NCM9_9GAMM</name>
<dbReference type="RefSeq" id="WP_085757779.1">
    <property type="nucleotide sequence ID" value="NZ_CP019343.1"/>
</dbReference>
<sequence>MEIDDGVFYMALEMYLILIVLLGILLFVLKKKIDQIKDLELKIAGVNNTHTQVADFLKREISLSEPRQHSGKACDKPILSLRQKILSAELEALQQAGENPSELSIVKASLKNALAVSPPSKSALTLSGDHAVELVDAKQQQAIRDKLQTLQENLIKRNKLVIELTEKLRKAEAGNVDQAAADSLIKDIEDESNLIKQLKDELAKAEAMCQQAQEKIRQLEKNKNAHTILTLEKNQQPTGNNTQDEVERLRDVLEDLLGKYNGAKRQLEKLRLSNSEKRSIILRLESEQEKMSTESSEEISGIIEKLKTELRDSQMCTAVLESETDNLREKVHELKEEINVIHQTGAEVAVPEVKKDSKLGEFGRMLLDALIAITGLNEPEDVSTQLIRLAKGIDIDICFLLRNNLMTFWGGTREHTDERIQKLLLGIDSSGDERWVETADGAILSLDYCRVIVLGVSVDNPPVDLQRLAKAFSIANAATKRIELQIKVSQQKNRLDNIVKKTKGSLSAMESRHKLIIDQAKEAVDIFNSEFDQFSKSVEFSQLQTECITDIITDLSERMDILFATGVSIDKSYIELMALLEVDDAA</sequence>
<organism evidence="3 4">
    <name type="scientific">Oceanicoccus sagamiensis</name>
    <dbReference type="NCBI Taxonomy" id="716816"/>
    <lineage>
        <taxon>Bacteria</taxon>
        <taxon>Pseudomonadati</taxon>
        <taxon>Pseudomonadota</taxon>
        <taxon>Gammaproteobacteria</taxon>
        <taxon>Cellvibrionales</taxon>
        <taxon>Spongiibacteraceae</taxon>
        <taxon>Oceanicoccus</taxon>
    </lineage>
</organism>
<feature type="coiled-coil region" evidence="1">
    <location>
        <begin position="181"/>
        <end position="273"/>
    </location>
</feature>
<reference evidence="3 4" key="1">
    <citation type="submission" date="2016-11" db="EMBL/GenBank/DDBJ databases">
        <title>Trade-off between light-utilization and light-protection in marine flavobacteria.</title>
        <authorList>
            <person name="Kumagai Y."/>
        </authorList>
    </citation>
    <scope>NUCLEOTIDE SEQUENCE [LARGE SCALE GENOMIC DNA]</scope>
    <source>
        <strain evidence="3 4">NBRC 107125</strain>
    </source>
</reference>
<dbReference type="Proteomes" id="UP000193450">
    <property type="component" value="Chromosome"/>
</dbReference>
<evidence type="ECO:0000313" key="3">
    <source>
        <dbReference type="EMBL" id="ARN73665.1"/>
    </source>
</evidence>
<keyword evidence="2" id="KW-0472">Membrane</keyword>
<feature type="transmembrane region" description="Helical" evidence="2">
    <location>
        <begin position="6"/>
        <end position="29"/>
    </location>
</feature>
<proteinExistence type="predicted"/>
<keyword evidence="1" id="KW-0175">Coiled coil</keyword>
<dbReference type="EMBL" id="CP019343">
    <property type="protein sequence ID" value="ARN73665.1"/>
    <property type="molecule type" value="Genomic_DNA"/>
</dbReference>
<dbReference type="KEGG" id="osg:BST96_05745"/>
<dbReference type="STRING" id="716816.BST96_05745"/>
<accession>A0A1X9NCM9</accession>
<evidence type="ECO:0000313" key="4">
    <source>
        <dbReference type="Proteomes" id="UP000193450"/>
    </source>
</evidence>
<feature type="coiled-coil region" evidence="1">
    <location>
        <begin position="317"/>
        <end position="344"/>
    </location>
</feature>
<evidence type="ECO:0000256" key="2">
    <source>
        <dbReference type="SAM" id="Phobius"/>
    </source>
</evidence>
<dbReference type="OrthoDB" id="9859786at2"/>
<keyword evidence="2" id="KW-0812">Transmembrane</keyword>
<dbReference type="AlphaFoldDB" id="A0A1X9NCM9"/>